<evidence type="ECO:0000313" key="2">
    <source>
        <dbReference type="EMBL" id="MBF5059666.1"/>
    </source>
</evidence>
<comment type="caution">
    <text evidence="2">The sequence shown here is derived from an EMBL/GenBank/DDBJ whole genome shotgun (WGS) entry which is preliminary data.</text>
</comment>
<keyword evidence="3" id="KW-1185">Reference proteome</keyword>
<feature type="domain" description="Integrase catalytic" evidence="1">
    <location>
        <begin position="58"/>
        <end position="169"/>
    </location>
</feature>
<dbReference type="NCBIfam" id="NF033516">
    <property type="entry name" value="transpos_IS3"/>
    <property type="match status" value="1"/>
</dbReference>
<dbReference type="SUPFAM" id="SSF53098">
    <property type="entry name" value="Ribonuclease H-like"/>
    <property type="match status" value="1"/>
</dbReference>
<dbReference type="PANTHER" id="PTHR46889:SF4">
    <property type="entry name" value="TRANSPOSASE INSO FOR INSERTION SEQUENCE ELEMENT IS911B-RELATED"/>
    <property type="match status" value="1"/>
</dbReference>
<dbReference type="InterPro" id="IPR012337">
    <property type="entry name" value="RNaseH-like_sf"/>
</dbReference>
<accession>A0ABS0AZU4</accession>
<name>A0ABS0AZU4_9BACT</name>
<dbReference type="Pfam" id="PF13276">
    <property type="entry name" value="HTH_21"/>
    <property type="match status" value="1"/>
</dbReference>
<dbReference type="Pfam" id="PF00665">
    <property type="entry name" value="rve"/>
    <property type="match status" value="1"/>
</dbReference>
<protein>
    <recommendedName>
        <fullName evidence="1">Integrase catalytic domain-containing protein</fullName>
    </recommendedName>
</protein>
<evidence type="ECO:0000313" key="3">
    <source>
        <dbReference type="Proteomes" id="UP001194714"/>
    </source>
</evidence>
<evidence type="ECO:0000259" key="1">
    <source>
        <dbReference type="PROSITE" id="PS50994"/>
    </source>
</evidence>
<reference evidence="2 3" key="1">
    <citation type="submission" date="2020-01" db="EMBL/GenBank/DDBJ databases">
        <title>Draft genome sequence of Cand. Neptunochlamydia vexilliferae K9.</title>
        <authorList>
            <person name="Schulz F."/>
            <person name="Koestlbacher S."/>
            <person name="Wascher F."/>
            <person name="Pizzetti I."/>
            <person name="Horn M."/>
        </authorList>
    </citation>
    <scope>NUCLEOTIDE SEQUENCE [LARGE SCALE GENOMIC DNA]</scope>
    <source>
        <strain evidence="2 3">K9</strain>
    </source>
</reference>
<dbReference type="InterPro" id="IPR025948">
    <property type="entry name" value="HTH-like_dom"/>
</dbReference>
<dbReference type="EMBL" id="JAAEJV010000033">
    <property type="protein sequence ID" value="MBF5059666.1"/>
    <property type="molecule type" value="Genomic_DNA"/>
</dbReference>
<dbReference type="PROSITE" id="PS50994">
    <property type="entry name" value="INTEGRASE"/>
    <property type="match status" value="1"/>
</dbReference>
<dbReference type="PANTHER" id="PTHR46889">
    <property type="entry name" value="TRANSPOSASE INSF FOR INSERTION SEQUENCE IS3B-RELATED"/>
    <property type="match status" value="1"/>
</dbReference>
<proteinExistence type="predicted"/>
<dbReference type="InterPro" id="IPR001584">
    <property type="entry name" value="Integrase_cat-core"/>
</dbReference>
<dbReference type="InterPro" id="IPR050900">
    <property type="entry name" value="Transposase_IS3/IS150/IS904"/>
</dbReference>
<dbReference type="Proteomes" id="UP001194714">
    <property type="component" value="Unassembled WGS sequence"/>
</dbReference>
<dbReference type="Gene3D" id="3.30.420.10">
    <property type="entry name" value="Ribonuclease H-like superfamily/Ribonuclease H"/>
    <property type="match status" value="1"/>
</dbReference>
<gene>
    <name evidence="2" type="ORF">NEPTK9_001182</name>
</gene>
<sequence>MRAIDEQYLKTPFYGRRRMTLEMRDQGFLVGEKKVRSAMQVMGLEAIYPKPNLMKELKIDYPDQAWAADISYLPMDQGFGYLFAIMDWYSRYVIEWELSNMLDTDFCMEALERSLKRRSPGIFNTDQGVQFTSCCFVERLEREKIRISMDGKGRYLDNVFVERLWRSVKYEDVYPKGYGTLKEARIGLDRYFSTLVKGDIIILRLHLVIRGFRKKCNPLS</sequence>
<dbReference type="InterPro" id="IPR036397">
    <property type="entry name" value="RNaseH_sf"/>
</dbReference>
<dbReference type="InterPro" id="IPR048020">
    <property type="entry name" value="Transpos_IS3"/>
</dbReference>
<organism evidence="2 3">
    <name type="scientific">Candidatus Neptunichlamydia vexilliferae</name>
    <dbReference type="NCBI Taxonomy" id="1651774"/>
    <lineage>
        <taxon>Bacteria</taxon>
        <taxon>Pseudomonadati</taxon>
        <taxon>Chlamydiota</taxon>
        <taxon>Chlamydiia</taxon>
        <taxon>Parachlamydiales</taxon>
        <taxon>Simkaniaceae</taxon>
        <taxon>Candidatus Neptunichlamydia</taxon>
    </lineage>
</organism>